<evidence type="ECO:0000313" key="20">
    <source>
        <dbReference type="Proteomes" id="UP000005225"/>
    </source>
</evidence>
<dbReference type="PANTHER" id="PTHR16489">
    <property type="entry name" value="GH11727P"/>
    <property type="match status" value="1"/>
</dbReference>
<keyword evidence="4" id="KW-0597">Phosphoprotein</keyword>
<evidence type="ECO:0000256" key="3">
    <source>
        <dbReference type="ARBA" id="ARBA00010161"/>
    </source>
</evidence>
<dbReference type="GeneTree" id="ENSGT00940000154404"/>
<dbReference type="AlphaFoldDB" id="H0WWF1"/>
<feature type="compositionally biased region" description="Basic and acidic residues" evidence="17">
    <location>
        <begin position="503"/>
        <end position="518"/>
    </location>
</feature>
<evidence type="ECO:0000256" key="2">
    <source>
        <dbReference type="ARBA" id="ARBA00004570"/>
    </source>
</evidence>
<dbReference type="InterPro" id="IPR019523">
    <property type="entry name" value="Prot_Pase1_reg-su15A/B_C"/>
</dbReference>
<proteinExistence type="inferred from homology"/>
<evidence type="ECO:0000256" key="8">
    <source>
        <dbReference type="ARBA" id="ARBA00022824"/>
    </source>
</evidence>
<keyword evidence="9" id="KW-0832">Ubl conjugation</keyword>
<feature type="compositionally biased region" description="Low complexity" evidence="17">
    <location>
        <begin position="398"/>
        <end position="409"/>
    </location>
</feature>
<sequence>MAPGQVPHQAAPWRDSHNIFLLSPLMGFLSRTWSRLRGPGPPEPWLMEGVIEVGQTEAGLEGEAKAPPATHHAPGGKHSQGEGEDRRTCEEVEEVANLKTSYSLLEAWGLSDDDSGEDSEEEATSAAKEQGCEFPDGQPSTLSPNLLIRTLQGSDKNPGEEETEEGVTVDEGVTKFSYPSSHWECFPVVEGKEDAEAVKNEAPRTSLLCPRSKLSTWVYCPGEEDQATEEERRTESKKAKKTSISPSPSSSNPKALEYCSGKEKYTEEGEDNVGAAEKERGTESPSSVSPPSVSLKAWAYQTGEDTKEEEDEEEDNDLGEAEASSSISPTSAFLKTWVYRPGEDTEEEDDSDSESAEEEGEGKATCAASTGAFLKFWAHQTGEDTEEEEEEDNDLGEAEASSSISPISAFLKTWVYRPGEDTEEDENSDSELVEEEGEADILSSTSSTGAFLKAWVYRPGEDTEDEDERNEDKGYDSKVVGEEGDSDPSLQSQSALLRGWVCRPEKETEEQKAAKKWGEAEPCPFRVAIYLPGEKPPPPWAPPKLPLRLQKRLKFSETPTWDPDPETPLRGRKVRFSEKVTVHLLAVWAGPAQAARRGPWEQFARDRSRFQRRITQAQEELGPCLTPAARARAWTRLGNPLPALDSISPIRAIPLSHAAATPFSSLSCAATAPSLDLSGRHS</sequence>
<feature type="region of interest" description="Disordered" evidence="17">
    <location>
        <begin position="218"/>
        <end position="445"/>
    </location>
</feature>
<dbReference type="GO" id="GO:0070972">
    <property type="term" value="P:protein localization to endoplasmic reticulum"/>
    <property type="evidence" value="ECO:0007669"/>
    <property type="project" value="Ensembl"/>
</dbReference>
<name>H0WWF1_OTOGA</name>
<accession>H0WWF1</accession>
<evidence type="ECO:0000256" key="12">
    <source>
        <dbReference type="ARBA" id="ARBA00023128"/>
    </source>
</evidence>
<evidence type="ECO:0000256" key="10">
    <source>
        <dbReference type="ARBA" id="ARBA00022845"/>
    </source>
</evidence>
<dbReference type="PANTHER" id="PTHR16489:SF14">
    <property type="entry name" value="PROTEIN PHOSPHATASE 1 REGULATORY SUBUNIT 15A"/>
    <property type="match status" value="1"/>
</dbReference>
<dbReference type="GO" id="GO:0043558">
    <property type="term" value="P:regulation of translational initiation in response to stress"/>
    <property type="evidence" value="ECO:0007669"/>
    <property type="project" value="Ensembl"/>
</dbReference>
<feature type="region of interest" description="Disordered" evidence="17">
    <location>
        <begin position="61"/>
        <end position="91"/>
    </location>
</feature>
<dbReference type="FunCoup" id="H0WWF1">
    <property type="interactions" value="248"/>
</dbReference>
<keyword evidence="12" id="KW-0496">Mitochondrion</keyword>
<feature type="compositionally biased region" description="Acidic residues" evidence="17">
    <location>
        <begin position="306"/>
        <end position="320"/>
    </location>
</feature>
<dbReference type="Proteomes" id="UP000005225">
    <property type="component" value="Unassembled WGS sequence"/>
</dbReference>
<dbReference type="GO" id="GO:0005741">
    <property type="term" value="C:mitochondrial outer membrane"/>
    <property type="evidence" value="ECO:0007669"/>
    <property type="project" value="UniProtKB-SubCell"/>
</dbReference>
<feature type="compositionally biased region" description="Polar residues" evidence="17">
    <location>
        <begin position="323"/>
        <end position="333"/>
    </location>
</feature>
<dbReference type="OMA" id="VRAWVYR"/>
<keyword evidence="13" id="KW-0472">Membrane</keyword>
<keyword evidence="6" id="KW-0677">Repeat</keyword>
<keyword evidence="20" id="KW-1185">Reference proteome</keyword>
<keyword evidence="7" id="KW-1000">Mitochondrion outer membrane</keyword>
<evidence type="ECO:0000256" key="7">
    <source>
        <dbReference type="ARBA" id="ARBA00022787"/>
    </source>
</evidence>
<dbReference type="Pfam" id="PF10488">
    <property type="entry name" value="PP1c_bdg"/>
    <property type="match status" value="1"/>
</dbReference>
<evidence type="ECO:0000256" key="11">
    <source>
        <dbReference type="ARBA" id="ARBA00023016"/>
    </source>
</evidence>
<feature type="compositionally biased region" description="Low complexity" evidence="17">
    <location>
        <begin position="284"/>
        <end position="294"/>
    </location>
</feature>
<evidence type="ECO:0000256" key="1">
    <source>
        <dbReference type="ARBA" id="ARBA00004397"/>
    </source>
</evidence>
<dbReference type="eggNOG" id="ENOG502S745">
    <property type="taxonomic scope" value="Eukaryota"/>
</dbReference>
<dbReference type="GO" id="GO:0005794">
    <property type="term" value="C:Golgi apparatus"/>
    <property type="evidence" value="ECO:0007669"/>
    <property type="project" value="Ensembl"/>
</dbReference>
<feature type="compositionally biased region" description="Acidic residues" evidence="17">
    <location>
        <begin position="383"/>
        <end position="397"/>
    </location>
</feature>
<evidence type="ECO:0000256" key="5">
    <source>
        <dbReference type="ARBA" id="ARBA00022703"/>
    </source>
</evidence>
<feature type="compositionally biased region" description="Acidic residues" evidence="17">
    <location>
        <begin position="111"/>
        <end position="123"/>
    </location>
</feature>
<feature type="compositionally biased region" description="Basic and acidic residues" evidence="17">
    <location>
        <begin position="470"/>
        <end position="481"/>
    </location>
</feature>
<feature type="compositionally biased region" description="Acidic residues" evidence="17">
    <location>
        <begin position="421"/>
        <end position="439"/>
    </location>
</feature>
<reference evidence="19" key="2">
    <citation type="submission" date="2025-08" db="UniProtKB">
        <authorList>
            <consortium name="Ensembl"/>
        </authorList>
    </citation>
    <scope>IDENTIFICATION</scope>
</reference>
<keyword evidence="10" id="KW-0810">Translation regulation</keyword>
<feature type="compositionally biased region" description="Basic and acidic residues" evidence="17">
    <location>
        <begin position="79"/>
        <end position="90"/>
    </location>
</feature>
<evidence type="ECO:0000256" key="13">
    <source>
        <dbReference type="ARBA" id="ARBA00023136"/>
    </source>
</evidence>
<dbReference type="GO" id="GO:0071074">
    <property type="term" value="F:eukaryotic initiation factor eIF2 binding"/>
    <property type="evidence" value="ECO:0007669"/>
    <property type="project" value="Ensembl"/>
</dbReference>
<feature type="compositionally biased region" description="Acidic residues" evidence="17">
    <location>
        <begin position="344"/>
        <end position="360"/>
    </location>
</feature>
<dbReference type="EMBL" id="AAQR03172802">
    <property type="status" value="NOT_ANNOTATED_CDS"/>
    <property type="molecule type" value="Genomic_DNA"/>
</dbReference>
<evidence type="ECO:0000259" key="18">
    <source>
        <dbReference type="Pfam" id="PF10488"/>
    </source>
</evidence>
<evidence type="ECO:0000313" key="19">
    <source>
        <dbReference type="Ensembl" id="ENSOGAP00000006707.2"/>
    </source>
</evidence>
<evidence type="ECO:0000256" key="17">
    <source>
        <dbReference type="SAM" id="MobiDB-lite"/>
    </source>
</evidence>
<dbReference type="HOGENOM" id="CLU_028812_0_0_1"/>
<comment type="subunit">
    <text evidence="16">Interacts with PPP1CA. Interacts with EIF2S1. Interacts with PCNA. Interacts with LYN and KMT2A/MLL1. Interacts with PPP1R1A and SMARCB1. Interacts with SMAD7. Interacts with BAG1. Interacts with NOX4.</text>
</comment>
<dbReference type="GO" id="GO:0036490">
    <property type="term" value="P:regulation of translation in response to endoplasmic reticulum stress"/>
    <property type="evidence" value="ECO:0007669"/>
    <property type="project" value="Ensembl"/>
</dbReference>
<dbReference type="GO" id="GO:0072542">
    <property type="term" value="F:protein phosphatase activator activity"/>
    <property type="evidence" value="ECO:0007669"/>
    <property type="project" value="Ensembl"/>
</dbReference>
<evidence type="ECO:0000256" key="9">
    <source>
        <dbReference type="ARBA" id="ARBA00022843"/>
    </source>
</evidence>
<evidence type="ECO:0000256" key="6">
    <source>
        <dbReference type="ARBA" id="ARBA00022737"/>
    </source>
</evidence>
<dbReference type="InterPro" id="IPR051254">
    <property type="entry name" value="PPP1R15"/>
</dbReference>
<dbReference type="Ensembl" id="ENSOGAT00000007503.2">
    <property type="protein sequence ID" value="ENSOGAP00000006707.2"/>
    <property type="gene ID" value="ENSOGAG00000007501.2"/>
</dbReference>
<dbReference type="GO" id="GO:0005789">
    <property type="term" value="C:endoplasmic reticulum membrane"/>
    <property type="evidence" value="ECO:0007669"/>
    <property type="project" value="UniProtKB-SubCell"/>
</dbReference>
<dbReference type="InParanoid" id="H0WWF1"/>
<evidence type="ECO:0000256" key="15">
    <source>
        <dbReference type="ARBA" id="ARBA00042438"/>
    </source>
</evidence>
<feature type="region of interest" description="Disordered" evidence="17">
    <location>
        <begin position="458"/>
        <end position="518"/>
    </location>
</feature>
<feature type="domain" description="Protein phosphatase 1 regulatory subunit 15A/B C-terminal" evidence="18">
    <location>
        <begin position="567"/>
        <end position="637"/>
    </location>
</feature>
<dbReference type="GO" id="GO:0032058">
    <property type="term" value="P:positive regulation of translational initiation in response to stress"/>
    <property type="evidence" value="ECO:0007669"/>
    <property type="project" value="Ensembl"/>
</dbReference>
<keyword evidence="5" id="KW-0053">Apoptosis</keyword>
<comment type="similarity">
    <text evidence="3">Belongs to the PPP1R15 family.</text>
</comment>
<dbReference type="GO" id="GO:0008157">
    <property type="term" value="F:protein phosphatase 1 binding"/>
    <property type="evidence" value="ECO:0007669"/>
    <property type="project" value="Ensembl"/>
</dbReference>
<feature type="compositionally biased region" description="Low complexity" evidence="17">
    <location>
        <begin position="242"/>
        <end position="254"/>
    </location>
</feature>
<dbReference type="GO" id="GO:0000164">
    <property type="term" value="C:protein phosphatase type 1 complex"/>
    <property type="evidence" value="ECO:0007669"/>
    <property type="project" value="Ensembl"/>
</dbReference>
<protein>
    <recommendedName>
        <fullName evidence="14">Protein phosphatase 1 regulatory subunit 15A</fullName>
    </recommendedName>
    <alternativeName>
        <fullName evidence="15">Growth arrest and DNA damage-inducible protein GADD34</fullName>
    </alternativeName>
</protein>
<comment type="subcellular location">
    <subcellularLocation>
        <location evidence="1">Endoplasmic reticulum membrane</location>
        <topology evidence="1">Peripheral membrane protein</topology>
        <orientation evidence="1">Cytoplasmic side</orientation>
    </subcellularLocation>
    <subcellularLocation>
        <location evidence="2">Mitochondrion outer membrane</location>
        <topology evidence="2">Peripheral membrane protein</topology>
        <orientation evidence="2">Cytoplasmic side</orientation>
    </subcellularLocation>
</comment>
<evidence type="ECO:0000256" key="14">
    <source>
        <dbReference type="ARBA" id="ARBA00040008"/>
    </source>
</evidence>
<reference evidence="20" key="1">
    <citation type="submission" date="2011-03" db="EMBL/GenBank/DDBJ databases">
        <title>Version 3 of the genome sequence of Otolemur garnettii (Bushbaby).</title>
        <authorList>
            <consortium name="The Broad Institute Genome Sequencing Platform"/>
            <person name="Di Palma F."/>
            <person name="Johnson J."/>
            <person name="Lander E.S."/>
            <person name="Lindblad-Toh K."/>
            <person name="Jaffe D.B."/>
            <person name="Gnerre S."/>
            <person name="MacCallum I."/>
            <person name="Przybylski D."/>
            <person name="Ribeiro F.J."/>
            <person name="Burton J.N."/>
            <person name="Walker B.J."/>
            <person name="Sharpe T."/>
            <person name="Hall G."/>
        </authorList>
    </citation>
    <scope>NUCLEOTIDE SEQUENCE [LARGE SCALE GENOMIC DNA]</scope>
</reference>
<evidence type="ECO:0000256" key="16">
    <source>
        <dbReference type="ARBA" id="ARBA00047011"/>
    </source>
</evidence>
<keyword evidence="8" id="KW-0256">Endoplasmic reticulum</keyword>
<dbReference type="GO" id="GO:0019901">
    <property type="term" value="F:protein kinase binding"/>
    <property type="evidence" value="ECO:0007669"/>
    <property type="project" value="Ensembl"/>
</dbReference>
<reference evidence="19" key="3">
    <citation type="submission" date="2025-09" db="UniProtKB">
        <authorList>
            <consortium name="Ensembl"/>
        </authorList>
    </citation>
    <scope>IDENTIFICATION</scope>
</reference>
<organism evidence="19 20">
    <name type="scientific">Otolemur garnettii</name>
    <name type="common">Small-eared galago</name>
    <name type="synonym">Garnett's greater bushbaby</name>
    <dbReference type="NCBI Taxonomy" id="30611"/>
    <lineage>
        <taxon>Eukaryota</taxon>
        <taxon>Metazoa</taxon>
        <taxon>Chordata</taxon>
        <taxon>Craniata</taxon>
        <taxon>Vertebrata</taxon>
        <taxon>Euteleostomi</taxon>
        <taxon>Mammalia</taxon>
        <taxon>Eutheria</taxon>
        <taxon>Euarchontoglires</taxon>
        <taxon>Primates</taxon>
        <taxon>Strepsirrhini</taxon>
        <taxon>Lorisiformes</taxon>
        <taxon>Galagidae</taxon>
        <taxon>Otolemur</taxon>
    </lineage>
</organism>
<evidence type="ECO:0000256" key="4">
    <source>
        <dbReference type="ARBA" id="ARBA00022553"/>
    </source>
</evidence>
<dbReference type="STRING" id="30611.ENSOGAP00000006707"/>
<feature type="region of interest" description="Disordered" evidence="17">
    <location>
        <begin position="109"/>
        <end position="171"/>
    </location>
</feature>
<dbReference type="GO" id="GO:0006915">
    <property type="term" value="P:apoptotic process"/>
    <property type="evidence" value="ECO:0007669"/>
    <property type="project" value="UniProtKB-KW"/>
</dbReference>
<keyword evidence="11" id="KW-0346">Stress response</keyword>